<dbReference type="Gene3D" id="3.90.220.20">
    <property type="entry name" value="DNA methylase specificity domains"/>
    <property type="match status" value="2"/>
</dbReference>
<keyword evidence="4" id="KW-0175">Coiled coil</keyword>
<gene>
    <name evidence="6" type="ORF">C8N45_1183</name>
</gene>
<dbReference type="AlphaFoldDB" id="A0A2T6K738"/>
<dbReference type="Pfam" id="PF01420">
    <property type="entry name" value="Methylase_S"/>
    <property type="match status" value="2"/>
</dbReference>
<keyword evidence="2" id="KW-0680">Restriction system</keyword>
<evidence type="ECO:0000256" key="1">
    <source>
        <dbReference type="ARBA" id="ARBA00010923"/>
    </source>
</evidence>
<feature type="domain" description="Type I restriction modification DNA specificity" evidence="5">
    <location>
        <begin position="202"/>
        <end position="376"/>
    </location>
</feature>
<keyword evidence="3" id="KW-0238">DNA-binding</keyword>
<evidence type="ECO:0000259" key="5">
    <source>
        <dbReference type="Pfam" id="PF01420"/>
    </source>
</evidence>
<dbReference type="Proteomes" id="UP000244523">
    <property type="component" value="Unassembled WGS sequence"/>
</dbReference>
<dbReference type="CDD" id="cd17273">
    <property type="entry name" value="RMtype1_S_EcoJA69PI-TRD1-CR1_like"/>
    <property type="match status" value="1"/>
</dbReference>
<dbReference type="InterPro" id="IPR044946">
    <property type="entry name" value="Restrct_endonuc_typeI_TRD_sf"/>
</dbReference>
<name>A0A2T6K738_9RHOB</name>
<dbReference type="InterPro" id="IPR052021">
    <property type="entry name" value="Type-I_RS_S_subunit"/>
</dbReference>
<reference evidence="6 7" key="1">
    <citation type="submission" date="2018-04" db="EMBL/GenBank/DDBJ databases">
        <title>Genomic Encyclopedia of Archaeal and Bacterial Type Strains, Phase II (KMG-II): from individual species to whole genera.</title>
        <authorList>
            <person name="Goeker M."/>
        </authorList>
    </citation>
    <scope>NUCLEOTIDE SEQUENCE [LARGE SCALE GENOMIC DNA]</scope>
    <source>
        <strain evidence="6 7">DSM 29955</strain>
    </source>
</reference>
<organism evidence="6 7">
    <name type="scientific">Yoonia sediminilitoris</name>
    <dbReference type="NCBI Taxonomy" id="1286148"/>
    <lineage>
        <taxon>Bacteria</taxon>
        <taxon>Pseudomonadati</taxon>
        <taxon>Pseudomonadota</taxon>
        <taxon>Alphaproteobacteria</taxon>
        <taxon>Rhodobacterales</taxon>
        <taxon>Paracoccaceae</taxon>
        <taxon>Yoonia</taxon>
    </lineage>
</organism>
<evidence type="ECO:0000313" key="7">
    <source>
        <dbReference type="Proteomes" id="UP000244523"/>
    </source>
</evidence>
<comment type="similarity">
    <text evidence="1">Belongs to the type-I restriction system S methylase family.</text>
</comment>
<evidence type="ECO:0000256" key="4">
    <source>
        <dbReference type="SAM" id="Coils"/>
    </source>
</evidence>
<comment type="caution">
    <text evidence="6">The sequence shown here is derived from an EMBL/GenBank/DDBJ whole genome shotgun (WGS) entry which is preliminary data.</text>
</comment>
<dbReference type="PANTHER" id="PTHR30408">
    <property type="entry name" value="TYPE-1 RESTRICTION ENZYME ECOKI SPECIFICITY PROTEIN"/>
    <property type="match status" value="1"/>
</dbReference>
<dbReference type="GO" id="GO:0003677">
    <property type="term" value="F:DNA binding"/>
    <property type="evidence" value="ECO:0007669"/>
    <property type="project" value="UniProtKB-KW"/>
</dbReference>
<protein>
    <submittedName>
        <fullName evidence="6">Type I restriction enzyme S subunit</fullName>
    </submittedName>
</protein>
<feature type="domain" description="Type I restriction modification DNA specificity" evidence="5">
    <location>
        <begin position="3"/>
        <end position="170"/>
    </location>
</feature>
<evidence type="ECO:0000256" key="2">
    <source>
        <dbReference type="ARBA" id="ARBA00022747"/>
    </source>
</evidence>
<dbReference type="RefSeq" id="WP_108388626.1">
    <property type="nucleotide sequence ID" value="NZ_QBUD01000018.1"/>
</dbReference>
<dbReference type="PANTHER" id="PTHR30408:SF13">
    <property type="entry name" value="TYPE I RESTRICTION ENZYME HINDI SPECIFICITY SUBUNIT"/>
    <property type="match status" value="1"/>
</dbReference>
<accession>A0A2T6K738</accession>
<feature type="coiled-coil region" evidence="4">
    <location>
        <begin position="359"/>
        <end position="386"/>
    </location>
</feature>
<dbReference type="OrthoDB" id="512700at2"/>
<dbReference type="EMBL" id="QBUD01000018">
    <property type="protein sequence ID" value="PUB10524.1"/>
    <property type="molecule type" value="Genomic_DNA"/>
</dbReference>
<dbReference type="InterPro" id="IPR000055">
    <property type="entry name" value="Restrct_endonuc_typeI_TRD"/>
</dbReference>
<evidence type="ECO:0000256" key="3">
    <source>
        <dbReference type="ARBA" id="ARBA00023125"/>
    </source>
</evidence>
<sequence>MVPEGWSITKLSDLADVKRGAGSQYLTYVDDPDDGIRLIRIGDFLGDNPKYVSHTPDMNRFILKKGDILIAGTGATAGITFEVPEHFEGFAFSYNAPRIRPKSSVDKVFLVNFLKSNEITKQQRSLFTGNAQPFLDTKAIGGFRISTPPLPEQRKIADILATWDAAIEKTEALLATAKDQKRALMQSLLTGKRRFPDFEGQPWKEVRLGETGTTVSGGTPDSTVASNWDGDIHWATPTDITKLTSRFIRKTARMITESGLKGSSAKLVPSGTILICTRATIGEMAIATGPICTNQGFKNLVLSDAFDSDFIFYLLQFFKKDLIRYACGSTFLELSKKDFDKRSFLMPELGEQRRIAAVLNDAEDQIAEHAQSITKLRTEKKALMQQLLTGKRRVSL</sequence>
<proteinExistence type="inferred from homology"/>
<dbReference type="GO" id="GO:0009307">
    <property type="term" value="P:DNA restriction-modification system"/>
    <property type="evidence" value="ECO:0007669"/>
    <property type="project" value="UniProtKB-KW"/>
</dbReference>
<dbReference type="Gene3D" id="1.10.287.1120">
    <property type="entry name" value="Bipartite methylase S protein"/>
    <property type="match status" value="1"/>
</dbReference>
<evidence type="ECO:0000313" key="6">
    <source>
        <dbReference type="EMBL" id="PUB10524.1"/>
    </source>
</evidence>
<dbReference type="SUPFAM" id="SSF116734">
    <property type="entry name" value="DNA methylase specificity domain"/>
    <property type="match status" value="2"/>
</dbReference>
<keyword evidence="7" id="KW-1185">Reference proteome</keyword>